<dbReference type="AlphaFoldDB" id="A0A0R2D5D8"/>
<dbReference type="InterPro" id="IPR051309">
    <property type="entry name" value="ABCF_ATPase"/>
</dbReference>
<proteinExistence type="predicted"/>
<dbReference type="Proteomes" id="UP000051015">
    <property type="component" value="Unassembled WGS sequence"/>
</dbReference>
<dbReference type="STRING" id="1423725.FC19_GL001230"/>
<accession>A0A0R2D5D8</accession>
<dbReference type="SUPFAM" id="SSF52540">
    <property type="entry name" value="P-loop containing nucleoside triphosphate hydrolases"/>
    <property type="match status" value="1"/>
</dbReference>
<evidence type="ECO:0000313" key="2">
    <source>
        <dbReference type="Proteomes" id="UP000051015"/>
    </source>
</evidence>
<dbReference type="InterPro" id="IPR027417">
    <property type="entry name" value="P-loop_NTPase"/>
</dbReference>
<dbReference type="Gene3D" id="3.40.50.300">
    <property type="entry name" value="P-loop containing nucleotide triphosphate hydrolases"/>
    <property type="match status" value="1"/>
</dbReference>
<comment type="caution">
    <text evidence="1">The sequence shown here is derived from an EMBL/GenBank/DDBJ whole genome shotgun (WGS) entry which is preliminary data.</text>
</comment>
<name>A0A0R2D5D8_9LACO</name>
<dbReference type="PATRIC" id="fig|1423725.3.peg.1269"/>
<keyword evidence="2" id="KW-1185">Reference proteome</keyword>
<protein>
    <recommendedName>
        <fullName evidence="3">ABC transporter domain-containing protein</fullName>
    </recommendedName>
</protein>
<evidence type="ECO:0000313" key="1">
    <source>
        <dbReference type="EMBL" id="KRM95753.1"/>
    </source>
</evidence>
<gene>
    <name evidence="1" type="ORF">FC19_GL001230</name>
</gene>
<evidence type="ECO:0008006" key="3">
    <source>
        <dbReference type="Google" id="ProtNLM"/>
    </source>
</evidence>
<dbReference type="PANTHER" id="PTHR42855:SF2">
    <property type="entry name" value="DRUG RESISTANCE ABC TRANSPORTER,ATP-BINDING PROTEIN"/>
    <property type="match status" value="1"/>
</dbReference>
<sequence>MWDEPLNYLDINNRKQIEQLITKYKPTMLIIEHDSQFLSNIGAEVLELRTITNFN</sequence>
<dbReference type="EMBL" id="AYZD01000018">
    <property type="protein sequence ID" value="KRM95753.1"/>
    <property type="molecule type" value="Genomic_DNA"/>
</dbReference>
<dbReference type="PANTHER" id="PTHR42855">
    <property type="entry name" value="ABC TRANSPORTER ATP-BINDING SUBUNIT"/>
    <property type="match status" value="1"/>
</dbReference>
<organism evidence="1 2">
    <name type="scientific">Liquorilactobacillus aquaticus DSM 21051</name>
    <dbReference type="NCBI Taxonomy" id="1423725"/>
    <lineage>
        <taxon>Bacteria</taxon>
        <taxon>Bacillati</taxon>
        <taxon>Bacillota</taxon>
        <taxon>Bacilli</taxon>
        <taxon>Lactobacillales</taxon>
        <taxon>Lactobacillaceae</taxon>
        <taxon>Liquorilactobacillus</taxon>
    </lineage>
</organism>
<reference evidence="1 2" key="1">
    <citation type="journal article" date="2015" name="Genome Announc.">
        <title>Expanding the biotechnology potential of lactobacilli through comparative genomics of 213 strains and associated genera.</title>
        <authorList>
            <person name="Sun Z."/>
            <person name="Harris H.M."/>
            <person name="McCann A."/>
            <person name="Guo C."/>
            <person name="Argimon S."/>
            <person name="Zhang W."/>
            <person name="Yang X."/>
            <person name="Jeffery I.B."/>
            <person name="Cooney J.C."/>
            <person name="Kagawa T.F."/>
            <person name="Liu W."/>
            <person name="Song Y."/>
            <person name="Salvetti E."/>
            <person name="Wrobel A."/>
            <person name="Rasinkangas P."/>
            <person name="Parkhill J."/>
            <person name="Rea M.C."/>
            <person name="O'Sullivan O."/>
            <person name="Ritari J."/>
            <person name="Douillard F.P."/>
            <person name="Paul Ross R."/>
            <person name="Yang R."/>
            <person name="Briner A.E."/>
            <person name="Felis G.E."/>
            <person name="de Vos W.M."/>
            <person name="Barrangou R."/>
            <person name="Klaenhammer T.R."/>
            <person name="Caufield P.W."/>
            <person name="Cui Y."/>
            <person name="Zhang H."/>
            <person name="O'Toole P.W."/>
        </authorList>
    </citation>
    <scope>NUCLEOTIDE SEQUENCE [LARGE SCALE GENOMIC DNA]</scope>
    <source>
        <strain evidence="1 2">DSM 21051</strain>
    </source>
</reference>